<dbReference type="AlphaFoldDB" id="A0A2H0RLH1"/>
<proteinExistence type="predicted"/>
<dbReference type="EMBL" id="PCYM01000008">
    <property type="protein sequence ID" value="PIR47348.1"/>
    <property type="molecule type" value="Genomic_DNA"/>
</dbReference>
<organism evidence="2 3">
    <name type="scientific">Candidatus Uhrbacteria bacterium CG10_big_fil_rev_8_21_14_0_10_50_16</name>
    <dbReference type="NCBI Taxonomy" id="1975039"/>
    <lineage>
        <taxon>Bacteria</taxon>
        <taxon>Candidatus Uhriibacteriota</taxon>
    </lineage>
</organism>
<feature type="transmembrane region" description="Helical" evidence="1">
    <location>
        <begin position="12"/>
        <end position="35"/>
    </location>
</feature>
<keyword evidence="1" id="KW-1133">Transmembrane helix</keyword>
<name>A0A2H0RLH1_9BACT</name>
<evidence type="ECO:0000313" key="2">
    <source>
        <dbReference type="EMBL" id="PIR47348.1"/>
    </source>
</evidence>
<gene>
    <name evidence="2" type="ORF">COV06_03950</name>
</gene>
<keyword evidence="1" id="KW-0812">Transmembrane</keyword>
<evidence type="ECO:0000256" key="1">
    <source>
        <dbReference type="SAM" id="Phobius"/>
    </source>
</evidence>
<evidence type="ECO:0008006" key="4">
    <source>
        <dbReference type="Google" id="ProtNLM"/>
    </source>
</evidence>
<comment type="caution">
    <text evidence="2">The sequence shown here is derived from an EMBL/GenBank/DDBJ whole genome shotgun (WGS) entry which is preliminary data.</text>
</comment>
<protein>
    <recommendedName>
        <fullName evidence="4">DUF2993 domain-containing protein</fullName>
    </recommendedName>
</protein>
<accession>A0A2H0RLH1</accession>
<reference evidence="2 3" key="1">
    <citation type="submission" date="2017-09" db="EMBL/GenBank/DDBJ databases">
        <title>Depth-based differentiation of microbial function through sediment-hosted aquifers and enrichment of novel symbionts in the deep terrestrial subsurface.</title>
        <authorList>
            <person name="Probst A.J."/>
            <person name="Ladd B."/>
            <person name="Jarett J.K."/>
            <person name="Geller-Mcgrath D.E."/>
            <person name="Sieber C.M."/>
            <person name="Emerson J.B."/>
            <person name="Anantharaman K."/>
            <person name="Thomas B.C."/>
            <person name="Malmstrom R."/>
            <person name="Stieglmeier M."/>
            <person name="Klingl A."/>
            <person name="Woyke T."/>
            <person name="Ryan C.M."/>
            <person name="Banfield J.F."/>
        </authorList>
    </citation>
    <scope>NUCLEOTIDE SEQUENCE [LARGE SCALE GENOMIC DNA]</scope>
    <source>
        <strain evidence="2">CG10_big_fil_rev_8_21_14_0_10_50_16</strain>
    </source>
</reference>
<evidence type="ECO:0000313" key="3">
    <source>
        <dbReference type="Proteomes" id="UP000230084"/>
    </source>
</evidence>
<sequence length="219" mass="23802">MAQVETEKRSNWLLTGCSIGLLFVVMMVGIGVVLLSKTGLIGSASAFEPPAPVRVVETSLTSETIQKMLVTSALQSFKQGNISVVVTESMMTALLRDGLEQMQEPTFDSAHAQIAVVDDGYAEVYIPLYINERTTTLRAQVMLALEEGRVRVSVNKIQLGYVTIPGRFAAEASEEALQKVLDTQLDQVQGALKLTDLQVQDGEIRLSGSVSINPLQLFK</sequence>
<dbReference type="Proteomes" id="UP000230084">
    <property type="component" value="Unassembled WGS sequence"/>
</dbReference>
<keyword evidence="1" id="KW-0472">Membrane</keyword>